<name>A0A450RV61_9GAMM</name>
<proteinExistence type="predicted"/>
<accession>A0A450RV61</accession>
<reference evidence="1" key="1">
    <citation type="submission" date="2019-02" db="EMBL/GenBank/DDBJ databases">
        <authorList>
            <person name="Gruber-Vodicka R. H."/>
            <person name="Seah K. B. B."/>
        </authorList>
    </citation>
    <scope>NUCLEOTIDE SEQUENCE</scope>
    <source>
        <strain evidence="1">BECK_DK161</strain>
    </source>
</reference>
<gene>
    <name evidence="1" type="ORF">BECKDK2373C_GA0170839_100334</name>
</gene>
<dbReference type="EMBL" id="CAADEY010000003">
    <property type="protein sequence ID" value="VFJ43031.1"/>
    <property type="molecule type" value="Genomic_DNA"/>
</dbReference>
<organism evidence="1">
    <name type="scientific">Candidatus Kentrum sp. DK</name>
    <dbReference type="NCBI Taxonomy" id="2126562"/>
    <lineage>
        <taxon>Bacteria</taxon>
        <taxon>Pseudomonadati</taxon>
        <taxon>Pseudomonadota</taxon>
        <taxon>Gammaproteobacteria</taxon>
        <taxon>Candidatus Kentrum</taxon>
    </lineage>
</organism>
<evidence type="ECO:0000313" key="1">
    <source>
        <dbReference type="EMBL" id="VFJ43031.1"/>
    </source>
</evidence>
<protein>
    <submittedName>
        <fullName evidence="1">Uncharacterized protein</fullName>
    </submittedName>
</protein>
<dbReference type="AlphaFoldDB" id="A0A450RV61"/>
<sequence>MNNLQRLLPDDISDETAAVIDNILGEIAETWKWRYFAKIQQFHEDNRPEPIDPFEPLPPWGH</sequence>